<dbReference type="Pfam" id="PF14322">
    <property type="entry name" value="SusD-like_3"/>
    <property type="match status" value="1"/>
</dbReference>
<reference evidence="10" key="1">
    <citation type="submission" date="2017-01" db="EMBL/GenBank/DDBJ databases">
        <authorList>
            <person name="Varghese N."/>
            <person name="Submissions S."/>
        </authorList>
    </citation>
    <scope>NUCLEOTIDE SEQUENCE [LARGE SCALE GENOMIC DNA]</scope>
    <source>
        <strain evidence="10">DSM 21054</strain>
    </source>
</reference>
<keyword evidence="10" id="KW-1185">Reference proteome</keyword>
<keyword evidence="5" id="KW-0998">Cell outer membrane</keyword>
<keyword evidence="3 6" id="KW-0732">Signal</keyword>
<evidence type="ECO:0000259" key="8">
    <source>
        <dbReference type="Pfam" id="PF14322"/>
    </source>
</evidence>
<feature type="domain" description="SusD-like N-terminal" evidence="8">
    <location>
        <begin position="112"/>
        <end position="239"/>
    </location>
</feature>
<organism evidence="9 10">
    <name type="scientific">Filimonas lacunae</name>
    <dbReference type="NCBI Taxonomy" id="477680"/>
    <lineage>
        <taxon>Bacteria</taxon>
        <taxon>Pseudomonadati</taxon>
        <taxon>Bacteroidota</taxon>
        <taxon>Chitinophagia</taxon>
        <taxon>Chitinophagales</taxon>
        <taxon>Chitinophagaceae</taxon>
        <taxon>Filimonas</taxon>
    </lineage>
</organism>
<dbReference type="EMBL" id="FTOR01000003">
    <property type="protein sequence ID" value="SIT04107.1"/>
    <property type="molecule type" value="Genomic_DNA"/>
</dbReference>
<dbReference type="RefSeq" id="WP_076378693.1">
    <property type="nucleotide sequence ID" value="NZ_AP017422.1"/>
</dbReference>
<evidence type="ECO:0000256" key="2">
    <source>
        <dbReference type="ARBA" id="ARBA00006275"/>
    </source>
</evidence>
<comment type="subcellular location">
    <subcellularLocation>
        <location evidence="1">Cell outer membrane</location>
    </subcellularLocation>
</comment>
<dbReference type="Pfam" id="PF07980">
    <property type="entry name" value="SusD_RagB"/>
    <property type="match status" value="1"/>
</dbReference>
<name>A0A173MK01_9BACT</name>
<dbReference type="InterPro" id="IPR011990">
    <property type="entry name" value="TPR-like_helical_dom_sf"/>
</dbReference>
<dbReference type="Proteomes" id="UP000186917">
    <property type="component" value="Unassembled WGS sequence"/>
</dbReference>
<feature type="chain" id="PRO_5030023073" evidence="6">
    <location>
        <begin position="19"/>
        <end position="497"/>
    </location>
</feature>
<evidence type="ECO:0000313" key="10">
    <source>
        <dbReference type="Proteomes" id="UP000186917"/>
    </source>
</evidence>
<dbReference type="Gene3D" id="1.25.40.390">
    <property type="match status" value="1"/>
</dbReference>
<dbReference type="OrthoDB" id="625727at2"/>
<dbReference type="AlphaFoldDB" id="A0A173MK01"/>
<evidence type="ECO:0000256" key="4">
    <source>
        <dbReference type="ARBA" id="ARBA00023136"/>
    </source>
</evidence>
<dbReference type="PROSITE" id="PS51257">
    <property type="entry name" value="PROKAR_LIPOPROTEIN"/>
    <property type="match status" value="1"/>
</dbReference>
<feature type="signal peptide" evidence="6">
    <location>
        <begin position="1"/>
        <end position="18"/>
    </location>
</feature>
<dbReference type="GO" id="GO:0009279">
    <property type="term" value="C:cell outer membrane"/>
    <property type="evidence" value="ECO:0007669"/>
    <property type="project" value="UniProtKB-SubCell"/>
</dbReference>
<dbReference type="SUPFAM" id="SSF48452">
    <property type="entry name" value="TPR-like"/>
    <property type="match status" value="1"/>
</dbReference>
<evidence type="ECO:0000256" key="5">
    <source>
        <dbReference type="ARBA" id="ARBA00023237"/>
    </source>
</evidence>
<evidence type="ECO:0000256" key="6">
    <source>
        <dbReference type="SAM" id="SignalP"/>
    </source>
</evidence>
<evidence type="ECO:0000259" key="7">
    <source>
        <dbReference type="Pfam" id="PF07980"/>
    </source>
</evidence>
<protein>
    <submittedName>
        <fullName evidence="9">SusD family protein</fullName>
    </submittedName>
</protein>
<evidence type="ECO:0000313" key="9">
    <source>
        <dbReference type="EMBL" id="SIT04107.1"/>
    </source>
</evidence>
<evidence type="ECO:0000256" key="1">
    <source>
        <dbReference type="ARBA" id="ARBA00004442"/>
    </source>
</evidence>
<accession>A0A173MK01</accession>
<proteinExistence type="inferred from homology"/>
<dbReference type="InterPro" id="IPR012944">
    <property type="entry name" value="SusD_RagB_dom"/>
</dbReference>
<comment type="similarity">
    <text evidence="2">Belongs to the SusD family.</text>
</comment>
<gene>
    <name evidence="9" type="ORF">SAMN05421788_10378</name>
</gene>
<dbReference type="KEGG" id="fln:FLA_3759"/>
<sequence length="497" mass="55055">MKTKILNNRLLFLACAFAMTTSCSKLVEVGVPITSLTRDNVFTTDPTAISVSTGLYASMMNVTVATQGFNSLNFTLGLSADELNILPDQTNVDLKSFYYNSLALSPAIALDTDPWKFLYALVYKANNLVSGYQNNISITPSVQKQLLGEARFMRALFYFYLVNLYGDVPLVLSTNFATNSNAPRSPKDKVYEAIVSDLKAAIELLSDSFLNGSLSSVQGAERVRPTKWAAIALLARTYLYAGDYINAETQASLVIGNSTLFGLQTLDGAFLNSNMEAIWQLQPVAATSRNTPEGLNFNLPASGPASTNTIWPVFLSPAFLNNFEKGDLRRNKWVSSVKTSAGITYYFPYKYKLGIGSTYGKEYSNILRLAEQYLIRSEARIRQGGGKLQSGIEDLNIIRRRARAAISDSVPNPLPDIVPSISQADAITALMHERQIELFTEFGHRWLDIKRTGLVDQVMQKAALDKGIVWNSYQQLYPIPYLDFQYNPVLGNQNPGY</sequence>
<dbReference type="InterPro" id="IPR033985">
    <property type="entry name" value="SusD-like_N"/>
</dbReference>
<keyword evidence="4" id="KW-0472">Membrane</keyword>
<dbReference type="STRING" id="477680.SAMN05421788_10378"/>
<dbReference type="CDD" id="cd08977">
    <property type="entry name" value="SusD"/>
    <property type="match status" value="1"/>
</dbReference>
<feature type="domain" description="RagB/SusD" evidence="7">
    <location>
        <begin position="343"/>
        <end position="497"/>
    </location>
</feature>
<evidence type="ECO:0000256" key="3">
    <source>
        <dbReference type="ARBA" id="ARBA00022729"/>
    </source>
</evidence>